<feature type="domain" description="EF-hand" evidence="1">
    <location>
        <begin position="287"/>
        <end position="322"/>
    </location>
</feature>
<dbReference type="EMBL" id="WJQU01002036">
    <property type="protein sequence ID" value="KAJ6633413.1"/>
    <property type="molecule type" value="Genomic_DNA"/>
</dbReference>
<dbReference type="InterPro" id="IPR052603">
    <property type="entry name" value="EFCB6"/>
</dbReference>
<dbReference type="PANTHER" id="PTHR20875:SF0">
    <property type="entry name" value="GH12158P"/>
    <property type="match status" value="1"/>
</dbReference>
<dbReference type="InterPro" id="IPR002048">
    <property type="entry name" value="EF_hand_dom"/>
</dbReference>
<dbReference type="GO" id="GO:0005509">
    <property type="term" value="F:calcium ion binding"/>
    <property type="evidence" value="ECO:0007669"/>
    <property type="project" value="InterPro"/>
</dbReference>
<evidence type="ECO:0000313" key="3">
    <source>
        <dbReference type="Proteomes" id="UP001151699"/>
    </source>
</evidence>
<comment type="caution">
    <text evidence="2">The sequence shown here is derived from an EMBL/GenBank/DDBJ whole genome shotgun (WGS) entry which is preliminary data.</text>
</comment>
<sequence length="368" mass="43205">VQIRSLDKRPYTVVNLPPQEVLNLPKEGLQKWDDQDVDIKSFCEDTIFRVKCAIIKRQLYLEPNFKDLDKLNIGHVTNTQMRRVLSQNGILLSDVEFNVLLKRYSNEMGFNYSWFLKEVDPQEYLIDVPKFEENPVPPFRISTRNEEIKRKMKDTNITQVFAKIKGIVVRNRVSIMDFLRNYDKHMELCIPESDFRRGLNLAGIRLEHMELDLICEVFRSPFRVNYIDYQRFCESVEEAFCQNNLQRAPLIVPLQHIPSNDNSSNFLNFDERQCVSVALTKLAKYADQVSNLSSLFEDFDKRNVGTVTQNQFLRVLSTRGIDNVISTREFNVICKCFGIEKGPRTEFNYRSFLKNLNILFANRTHCPF</sequence>
<gene>
    <name evidence="2" type="ORF">Bhyg_16673</name>
</gene>
<protein>
    <recommendedName>
        <fullName evidence="1">EF-hand domain-containing protein</fullName>
    </recommendedName>
</protein>
<feature type="non-terminal residue" evidence="2">
    <location>
        <position position="1"/>
    </location>
</feature>
<dbReference type="AlphaFoldDB" id="A0A9Q0RVD4"/>
<proteinExistence type="predicted"/>
<dbReference type="InterPro" id="IPR011992">
    <property type="entry name" value="EF-hand-dom_pair"/>
</dbReference>
<dbReference type="PANTHER" id="PTHR20875">
    <property type="entry name" value="EF-HAND CALCIUM-BINDING DOMAIN-CONTAINING PROTEIN 6-RELATED"/>
    <property type="match status" value="1"/>
</dbReference>
<dbReference type="SUPFAM" id="SSF47473">
    <property type="entry name" value="EF-hand"/>
    <property type="match status" value="2"/>
</dbReference>
<evidence type="ECO:0000259" key="1">
    <source>
        <dbReference type="PROSITE" id="PS50222"/>
    </source>
</evidence>
<accession>A0A9Q0RVD4</accession>
<dbReference type="Proteomes" id="UP001151699">
    <property type="component" value="Unassembled WGS sequence"/>
</dbReference>
<keyword evidence="3" id="KW-1185">Reference proteome</keyword>
<name>A0A9Q0RVD4_9DIPT</name>
<dbReference type="PROSITE" id="PS50222">
    <property type="entry name" value="EF_HAND_2"/>
    <property type="match status" value="1"/>
</dbReference>
<evidence type="ECO:0000313" key="2">
    <source>
        <dbReference type="EMBL" id="KAJ6633413.1"/>
    </source>
</evidence>
<reference evidence="2" key="1">
    <citation type="submission" date="2022-07" db="EMBL/GenBank/DDBJ databases">
        <authorList>
            <person name="Trinca V."/>
            <person name="Uliana J.V.C."/>
            <person name="Torres T.T."/>
            <person name="Ward R.J."/>
            <person name="Monesi N."/>
        </authorList>
    </citation>
    <scope>NUCLEOTIDE SEQUENCE</scope>
    <source>
        <strain evidence="2">HSMRA1968</strain>
        <tissue evidence="2">Whole embryos</tissue>
    </source>
</reference>
<organism evidence="2 3">
    <name type="scientific">Pseudolycoriella hygida</name>
    <dbReference type="NCBI Taxonomy" id="35572"/>
    <lineage>
        <taxon>Eukaryota</taxon>
        <taxon>Metazoa</taxon>
        <taxon>Ecdysozoa</taxon>
        <taxon>Arthropoda</taxon>
        <taxon>Hexapoda</taxon>
        <taxon>Insecta</taxon>
        <taxon>Pterygota</taxon>
        <taxon>Neoptera</taxon>
        <taxon>Endopterygota</taxon>
        <taxon>Diptera</taxon>
        <taxon>Nematocera</taxon>
        <taxon>Sciaroidea</taxon>
        <taxon>Sciaridae</taxon>
        <taxon>Pseudolycoriella</taxon>
    </lineage>
</organism>
<dbReference type="OrthoDB" id="272072at2759"/>
<dbReference type="Gene3D" id="1.10.238.10">
    <property type="entry name" value="EF-hand"/>
    <property type="match status" value="2"/>
</dbReference>